<evidence type="ECO:0000313" key="3">
    <source>
        <dbReference type="EMBL" id="SOH93421.1"/>
    </source>
</evidence>
<evidence type="ECO:0000313" key="4">
    <source>
        <dbReference type="Proteomes" id="UP000220034"/>
    </source>
</evidence>
<dbReference type="GO" id="GO:0016787">
    <property type="term" value="F:hydrolase activity"/>
    <property type="evidence" value="ECO:0007669"/>
    <property type="project" value="UniProtKB-KW"/>
</dbReference>
<name>A0A2C9CPH4_9RHOB</name>
<dbReference type="OrthoDB" id="9808398at2"/>
<dbReference type="InterPro" id="IPR000073">
    <property type="entry name" value="AB_hydrolase_1"/>
</dbReference>
<dbReference type="EMBL" id="OCTN01000002">
    <property type="protein sequence ID" value="SOH93421.1"/>
    <property type="molecule type" value="Genomic_DNA"/>
</dbReference>
<sequence length="260" mass="27971">MLSVKLNRIVHHGSSSTNTKPLLIAHGLFGSGRNWGAIAKRLSATRDVIAVDMRNHGDSPRARPHDYAGMAADLADVIADLGGQADVLGHSMGGKASMALALMHPELVRNLIVADIAPIAYSHSHSNHIDIMRHLDLSGITRRSEADARLASSLSDPQLRAFFLQSLDLTDGASWKLDLDALEEGMPATVGWPDLDGTFDGPALFVAGGASDYLTADHHAKIQTLFTDATFQTIEGAGHWLHAEQPRAFVDLVSEFLTEE</sequence>
<evidence type="ECO:0000259" key="2">
    <source>
        <dbReference type="Pfam" id="PF00561"/>
    </source>
</evidence>
<keyword evidence="4" id="KW-1185">Reference proteome</keyword>
<dbReference type="PRINTS" id="PR00412">
    <property type="entry name" value="EPOXHYDRLASE"/>
</dbReference>
<reference evidence="4" key="1">
    <citation type="submission" date="2017-09" db="EMBL/GenBank/DDBJ databases">
        <authorList>
            <person name="Varghese N."/>
            <person name="Submissions S."/>
        </authorList>
    </citation>
    <scope>NUCLEOTIDE SEQUENCE [LARGE SCALE GENOMIC DNA]</scope>
    <source>
        <strain evidence="4">C7</strain>
    </source>
</reference>
<protein>
    <submittedName>
        <fullName evidence="3">Pimeloyl-ACP methyl ester carboxylesterase</fullName>
    </submittedName>
</protein>
<organism evidence="3 4">
    <name type="scientific">Pontivivens marinum</name>
    <dbReference type="NCBI Taxonomy" id="1690039"/>
    <lineage>
        <taxon>Bacteria</taxon>
        <taxon>Pseudomonadati</taxon>
        <taxon>Pseudomonadota</taxon>
        <taxon>Alphaproteobacteria</taxon>
        <taxon>Rhodobacterales</taxon>
        <taxon>Paracoccaceae</taxon>
        <taxon>Pontivivens</taxon>
    </lineage>
</organism>
<dbReference type="AlphaFoldDB" id="A0A2C9CPH4"/>
<dbReference type="Proteomes" id="UP000220034">
    <property type="component" value="Unassembled WGS sequence"/>
</dbReference>
<gene>
    <name evidence="3" type="ORF">SAMN06273572_10297</name>
</gene>
<proteinExistence type="predicted"/>
<dbReference type="RefSeq" id="WP_097929007.1">
    <property type="nucleotide sequence ID" value="NZ_OCTN01000002.1"/>
</dbReference>
<dbReference type="SUPFAM" id="SSF53474">
    <property type="entry name" value="alpha/beta-Hydrolases"/>
    <property type="match status" value="1"/>
</dbReference>
<dbReference type="PRINTS" id="PR00111">
    <property type="entry name" value="ABHYDROLASE"/>
</dbReference>
<dbReference type="InterPro" id="IPR029058">
    <property type="entry name" value="AB_hydrolase_fold"/>
</dbReference>
<dbReference type="PANTHER" id="PTHR46118">
    <property type="entry name" value="PROTEIN ABHD11"/>
    <property type="match status" value="1"/>
</dbReference>
<dbReference type="InterPro" id="IPR000639">
    <property type="entry name" value="Epox_hydrolase-like"/>
</dbReference>
<feature type="domain" description="AB hydrolase-1" evidence="2">
    <location>
        <begin position="20"/>
        <end position="245"/>
    </location>
</feature>
<keyword evidence="1" id="KW-0378">Hydrolase</keyword>
<dbReference type="PANTHER" id="PTHR46118:SF4">
    <property type="entry name" value="PROTEIN ABHD11"/>
    <property type="match status" value="1"/>
</dbReference>
<dbReference type="Pfam" id="PF00561">
    <property type="entry name" value="Abhydrolase_1"/>
    <property type="match status" value="1"/>
</dbReference>
<dbReference type="Gene3D" id="3.40.50.1820">
    <property type="entry name" value="alpha/beta hydrolase"/>
    <property type="match status" value="1"/>
</dbReference>
<evidence type="ECO:0000256" key="1">
    <source>
        <dbReference type="ARBA" id="ARBA00022801"/>
    </source>
</evidence>
<accession>A0A2C9CPH4</accession>